<evidence type="ECO:0000313" key="2">
    <source>
        <dbReference type="Proteomes" id="UP001066276"/>
    </source>
</evidence>
<protein>
    <submittedName>
        <fullName evidence="1">Uncharacterized protein</fullName>
    </submittedName>
</protein>
<organism evidence="1 2">
    <name type="scientific">Pleurodeles waltl</name>
    <name type="common">Iberian ribbed newt</name>
    <dbReference type="NCBI Taxonomy" id="8319"/>
    <lineage>
        <taxon>Eukaryota</taxon>
        <taxon>Metazoa</taxon>
        <taxon>Chordata</taxon>
        <taxon>Craniata</taxon>
        <taxon>Vertebrata</taxon>
        <taxon>Euteleostomi</taxon>
        <taxon>Amphibia</taxon>
        <taxon>Batrachia</taxon>
        <taxon>Caudata</taxon>
        <taxon>Salamandroidea</taxon>
        <taxon>Salamandridae</taxon>
        <taxon>Pleurodelinae</taxon>
        <taxon>Pleurodeles</taxon>
    </lineage>
</organism>
<comment type="caution">
    <text evidence="1">The sequence shown here is derived from an EMBL/GenBank/DDBJ whole genome shotgun (WGS) entry which is preliminary data.</text>
</comment>
<reference evidence="1" key="1">
    <citation type="journal article" date="2022" name="bioRxiv">
        <title>Sequencing and chromosome-scale assembly of the giantPleurodeles waltlgenome.</title>
        <authorList>
            <person name="Brown T."/>
            <person name="Elewa A."/>
            <person name="Iarovenko S."/>
            <person name="Subramanian E."/>
            <person name="Araus A.J."/>
            <person name="Petzold A."/>
            <person name="Susuki M."/>
            <person name="Suzuki K.-i.T."/>
            <person name="Hayashi T."/>
            <person name="Toyoda A."/>
            <person name="Oliveira C."/>
            <person name="Osipova E."/>
            <person name="Leigh N.D."/>
            <person name="Simon A."/>
            <person name="Yun M.H."/>
        </authorList>
    </citation>
    <scope>NUCLEOTIDE SEQUENCE</scope>
    <source>
        <strain evidence="1">20211129_DDA</strain>
        <tissue evidence="1">Liver</tissue>
    </source>
</reference>
<evidence type="ECO:0000313" key="1">
    <source>
        <dbReference type="EMBL" id="KAJ1145095.1"/>
    </source>
</evidence>
<name>A0AAV7QYM4_PLEWA</name>
<dbReference type="Proteomes" id="UP001066276">
    <property type="component" value="Chromosome 6"/>
</dbReference>
<gene>
    <name evidence="1" type="ORF">NDU88_011387</name>
</gene>
<sequence length="77" mass="8863">MARRPLLATPLDPELAMQGCVTRRLEMDLQNARTEKDKLRLGDKHHAEERKVKGQCKWDEKKLANMVNLKSCQGHVP</sequence>
<accession>A0AAV7QYM4</accession>
<keyword evidence="2" id="KW-1185">Reference proteome</keyword>
<proteinExistence type="predicted"/>
<dbReference type="AlphaFoldDB" id="A0AAV7QYM4"/>
<dbReference type="EMBL" id="JANPWB010000010">
    <property type="protein sequence ID" value="KAJ1145095.1"/>
    <property type="molecule type" value="Genomic_DNA"/>
</dbReference>